<evidence type="ECO:0000313" key="2">
    <source>
        <dbReference type="Proteomes" id="UP001519287"/>
    </source>
</evidence>
<evidence type="ECO:0000313" key="1">
    <source>
        <dbReference type="EMBL" id="MBP1993767.1"/>
    </source>
</evidence>
<dbReference type="Proteomes" id="UP001519287">
    <property type="component" value="Unassembled WGS sequence"/>
</dbReference>
<organism evidence="1 2">
    <name type="scientific">Paenibacillus eucommiae</name>
    <dbReference type="NCBI Taxonomy" id="1355755"/>
    <lineage>
        <taxon>Bacteria</taxon>
        <taxon>Bacillati</taxon>
        <taxon>Bacillota</taxon>
        <taxon>Bacilli</taxon>
        <taxon>Bacillales</taxon>
        <taxon>Paenibacillaceae</taxon>
        <taxon>Paenibacillus</taxon>
    </lineage>
</organism>
<dbReference type="InterPro" id="IPR022074">
    <property type="entry name" value="DUF3626"/>
</dbReference>
<gene>
    <name evidence="1" type="ORF">J2Z66_005393</name>
</gene>
<dbReference type="RefSeq" id="WP_209975651.1">
    <property type="nucleotide sequence ID" value="NZ_JAGGLB010000021.1"/>
</dbReference>
<keyword evidence="2" id="KW-1185">Reference proteome</keyword>
<comment type="caution">
    <text evidence="1">The sequence shown here is derived from an EMBL/GenBank/DDBJ whole genome shotgun (WGS) entry which is preliminary data.</text>
</comment>
<name>A0ABS4J1R0_9BACL</name>
<protein>
    <recommendedName>
        <fullName evidence="3">DUF3626 domain-containing protein</fullName>
    </recommendedName>
</protein>
<proteinExistence type="predicted"/>
<dbReference type="EMBL" id="JAGGLB010000021">
    <property type="protein sequence ID" value="MBP1993767.1"/>
    <property type="molecule type" value="Genomic_DNA"/>
</dbReference>
<accession>A0ABS4J1R0</accession>
<evidence type="ECO:0008006" key="3">
    <source>
        <dbReference type="Google" id="ProtNLM"/>
    </source>
</evidence>
<reference evidence="1 2" key="1">
    <citation type="submission" date="2021-03" db="EMBL/GenBank/DDBJ databases">
        <title>Genomic Encyclopedia of Type Strains, Phase IV (KMG-IV): sequencing the most valuable type-strain genomes for metagenomic binning, comparative biology and taxonomic classification.</title>
        <authorList>
            <person name="Goeker M."/>
        </authorList>
    </citation>
    <scope>NUCLEOTIDE SEQUENCE [LARGE SCALE GENOMIC DNA]</scope>
    <source>
        <strain evidence="1 2">DSM 26048</strain>
    </source>
</reference>
<sequence>MDKSTSQPASPLTILTAAQARALNHVTSGAMLMRGRMREMAAEILTRAGVLSEAAAFDDLLSSIEKNARVTLNFHPDRILPSGLTVVEGLLHNGTYLSQFATGVTNGSRSAFPGGDRDRWEERLFGGAYQTEGVTNHERPKYGALNLMNYVDGASPRFGSCYLLLRPHIWSRCTFTFGDSHTGPEHIGMSDSFDPVLAALLEKVDITHEALGSSNIEVPSLVERLLKLHEDCPENACGVLGRSLDEYIEVQVHGDIKMSKDVEGLVADPSYKKTNIGDQLESLCSQNNISLSWHPGFRLAVEAVPDDFRGPAMPPLAERVNREFAATPGELNAATIGRAAAALYHNPESWQDWGTPQETFQHLKQLWHILVRYGHQ</sequence>
<dbReference type="Pfam" id="PF12294">
    <property type="entry name" value="DUF3626"/>
    <property type="match status" value="1"/>
</dbReference>